<gene>
    <name evidence="2" type="ORF">GB883_11280</name>
</gene>
<dbReference type="OrthoDB" id="3267263at2"/>
<name>A0A7J5UP22_9MICO</name>
<proteinExistence type="predicted"/>
<feature type="transmembrane region" description="Helical" evidence="1">
    <location>
        <begin position="66"/>
        <end position="89"/>
    </location>
</feature>
<dbReference type="RefSeq" id="WP_152202184.1">
    <property type="nucleotide sequence ID" value="NZ_VUKF01000011.1"/>
</dbReference>
<dbReference type="EMBL" id="WHJE01000047">
    <property type="protein sequence ID" value="KAE8763991.1"/>
    <property type="molecule type" value="Genomic_DNA"/>
</dbReference>
<protein>
    <recommendedName>
        <fullName evidence="4">DoxX family membrane protein</fullName>
    </recommendedName>
</protein>
<organism evidence="2 3">
    <name type="scientific">Georgenia thermotolerans</name>
    <dbReference type="NCBI Taxonomy" id="527326"/>
    <lineage>
        <taxon>Bacteria</taxon>
        <taxon>Bacillati</taxon>
        <taxon>Actinomycetota</taxon>
        <taxon>Actinomycetes</taxon>
        <taxon>Micrococcales</taxon>
        <taxon>Bogoriellaceae</taxon>
        <taxon>Georgenia</taxon>
    </lineage>
</organism>
<keyword evidence="1" id="KW-0812">Transmembrane</keyword>
<evidence type="ECO:0000256" key="1">
    <source>
        <dbReference type="SAM" id="Phobius"/>
    </source>
</evidence>
<keyword evidence="3" id="KW-1185">Reference proteome</keyword>
<evidence type="ECO:0008006" key="4">
    <source>
        <dbReference type="Google" id="ProtNLM"/>
    </source>
</evidence>
<dbReference type="Proteomes" id="UP000451860">
    <property type="component" value="Unassembled WGS sequence"/>
</dbReference>
<keyword evidence="1" id="KW-1133">Transmembrane helix</keyword>
<accession>A0A7J5UP22</accession>
<reference evidence="2 3" key="1">
    <citation type="submission" date="2019-10" db="EMBL/GenBank/DDBJ databases">
        <title>Georgenia wutianyii sp. nov. and Georgenia yuyongxinii sp. nov. isolated from plateau pika (Ochotona curzoniae) in the Qinghai-Tibet plateau of China.</title>
        <authorList>
            <person name="Tian Z."/>
        </authorList>
    </citation>
    <scope>NUCLEOTIDE SEQUENCE [LARGE SCALE GENOMIC DNA]</scope>
    <source>
        <strain evidence="2 3">DSM 21501</strain>
    </source>
</reference>
<dbReference type="AlphaFoldDB" id="A0A7J5UP22"/>
<comment type="caution">
    <text evidence="2">The sequence shown here is derived from an EMBL/GenBank/DDBJ whole genome shotgun (WGS) entry which is preliminary data.</text>
</comment>
<evidence type="ECO:0000313" key="3">
    <source>
        <dbReference type="Proteomes" id="UP000451860"/>
    </source>
</evidence>
<sequence>MGLPLRLRHVPARLATGAFILNSGITKRGLTEEAAAGLQQMAVQAFPQFGQLSAKDFGRLLSTAEIALGSALLLPIVPTWLAALGLAGFSGALLRLYTKVPGLTQEGSLRPTQNGTVIAKDVWMAGIAWSLLVDEITSRRD</sequence>
<keyword evidence="1" id="KW-0472">Membrane</keyword>
<evidence type="ECO:0000313" key="2">
    <source>
        <dbReference type="EMBL" id="KAE8763991.1"/>
    </source>
</evidence>